<dbReference type="AlphaFoldDB" id="A0A0S4IL24"/>
<feature type="region of interest" description="Disordered" evidence="2">
    <location>
        <begin position="493"/>
        <end position="542"/>
    </location>
</feature>
<evidence type="ECO:0000313" key="3">
    <source>
        <dbReference type="EMBL" id="CUE70459.1"/>
    </source>
</evidence>
<feature type="compositionally biased region" description="Polar residues" evidence="2">
    <location>
        <begin position="392"/>
        <end position="406"/>
    </location>
</feature>
<protein>
    <submittedName>
        <fullName evidence="3">Uncharacterized protein</fullName>
    </submittedName>
</protein>
<feature type="compositionally biased region" description="Basic and acidic residues" evidence="2">
    <location>
        <begin position="976"/>
        <end position="987"/>
    </location>
</feature>
<feature type="compositionally biased region" description="Pro residues" evidence="2">
    <location>
        <begin position="601"/>
        <end position="614"/>
    </location>
</feature>
<dbReference type="Proteomes" id="UP000051952">
    <property type="component" value="Unassembled WGS sequence"/>
</dbReference>
<feature type="compositionally biased region" description="Low complexity" evidence="2">
    <location>
        <begin position="873"/>
        <end position="885"/>
    </location>
</feature>
<feature type="compositionally biased region" description="Low complexity" evidence="2">
    <location>
        <begin position="557"/>
        <end position="578"/>
    </location>
</feature>
<feature type="region of interest" description="Disordered" evidence="2">
    <location>
        <begin position="342"/>
        <end position="412"/>
    </location>
</feature>
<feature type="region of interest" description="Disordered" evidence="2">
    <location>
        <begin position="873"/>
        <end position="1010"/>
    </location>
</feature>
<feature type="coiled-coil region" evidence="1">
    <location>
        <begin position="845"/>
        <end position="872"/>
    </location>
</feature>
<proteinExistence type="predicted"/>
<feature type="region of interest" description="Disordered" evidence="2">
    <location>
        <begin position="557"/>
        <end position="656"/>
    </location>
</feature>
<reference evidence="4" key="1">
    <citation type="submission" date="2015-09" db="EMBL/GenBank/DDBJ databases">
        <authorList>
            <consortium name="Pathogen Informatics"/>
        </authorList>
    </citation>
    <scope>NUCLEOTIDE SEQUENCE [LARGE SCALE GENOMIC DNA]</scope>
    <source>
        <strain evidence="4">Lake Konstanz</strain>
    </source>
</reference>
<keyword evidence="4" id="KW-1185">Reference proteome</keyword>
<organism evidence="3 4">
    <name type="scientific">Bodo saltans</name>
    <name type="common">Flagellated protozoan</name>
    <dbReference type="NCBI Taxonomy" id="75058"/>
    <lineage>
        <taxon>Eukaryota</taxon>
        <taxon>Discoba</taxon>
        <taxon>Euglenozoa</taxon>
        <taxon>Kinetoplastea</taxon>
        <taxon>Metakinetoplastina</taxon>
        <taxon>Eubodonida</taxon>
        <taxon>Bodonidae</taxon>
        <taxon>Bodo</taxon>
    </lineage>
</organism>
<evidence type="ECO:0000313" key="4">
    <source>
        <dbReference type="Proteomes" id="UP000051952"/>
    </source>
</evidence>
<feature type="compositionally biased region" description="Low complexity" evidence="2">
    <location>
        <begin position="925"/>
        <end position="936"/>
    </location>
</feature>
<feature type="compositionally biased region" description="Polar residues" evidence="2">
    <location>
        <begin position="235"/>
        <end position="259"/>
    </location>
</feature>
<accession>A0A0S4IL24</accession>
<feature type="compositionally biased region" description="Polar residues" evidence="2">
    <location>
        <begin position="886"/>
        <end position="896"/>
    </location>
</feature>
<feature type="region of interest" description="Disordered" evidence="2">
    <location>
        <begin position="211"/>
        <end position="291"/>
    </location>
</feature>
<dbReference type="EMBL" id="CYKH01000082">
    <property type="protein sequence ID" value="CUE70459.1"/>
    <property type="molecule type" value="Genomic_DNA"/>
</dbReference>
<feature type="compositionally biased region" description="Polar residues" evidence="2">
    <location>
        <begin position="266"/>
        <end position="291"/>
    </location>
</feature>
<feature type="compositionally biased region" description="Polar residues" evidence="2">
    <location>
        <begin position="966"/>
        <end position="975"/>
    </location>
</feature>
<feature type="compositionally biased region" description="Low complexity" evidence="2">
    <location>
        <begin position="505"/>
        <end position="518"/>
    </location>
</feature>
<name>A0A0S4IL24_BODSA</name>
<dbReference type="VEuPathDB" id="TriTrypDB:BSAL_52425"/>
<feature type="region of interest" description="Disordered" evidence="2">
    <location>
        <begin position="686"/>
        <end position="733"/>
    </location>
</feature>
<feature type="compositionally biased region" description="Polar residues" evidence="2">
    <location>
        <begin position="580"/>
        <end position="589"/>
    </location>
</feature>
<evidence type="ECO:0000256" key="2">
    <source>
        <dbReference type="SAM" id="MobiDB-lite"/>
    </source>
</evidence>
<sequence length="1047" mass="111776">MSSSHSQQQQYVVSIKFKRFVLDEGARPQGNTAQRSLLAKPFAITWSMVSHGPQAFTGATCGSSFKSTANVLQCDWRSAATTEIVLDHTVLSNAGARVVLLRIMDLESMNSATANEAPLEEDPAVVLQYLRSSVSGRGKGAPVLASATVDPGAFLKQPARDYCVKMESQFATVGKLYFNLVVELLEAKRFGERAILERRLVLRIDRVVPHKPANNGLRHRASQHTLPTANGGGEQQQPTSATASFQQQPLRSASSSSVMSPLGIQQRATSDVSSASNGSSLGPISSTPLLNTPTLSAALRPGGEYTIKVRLSSGKTVYRTPLSICDADGRIRWNYELTIPLPSTSSDNISKKKSQQPINTSPSATTLPLDPNIATVSNSSMTSHPGGGGGASNDSTTSSVNPTSAKGNAGGGAVSFADKNECKLQVALLEGQQVVSAFGIDVARLRSGRNWTEVAVPSPFSAIRYEKDGSMQTITGSVLFEWSVRETEALKLKAESPLGTPKVPSRSSSNRESGESTPVVPPPAAPFPSQPQSRTASAGGIRRKVNTQVEVAPIIVSHSPSSPLSPSTHPSPFHHPTTAKVDSNRQLPSVHSFGESLCSNPPTPLQPTLSPPPARQAHPQSHLHLNKGLTESSSSPNGAMATMPPTPSTQAQGGPMTLSSGNSLWEPFGNGPSAASAALHVDPLRHNNGQVQHTNGGHRNGGVVYPASLGADRKDDVSPTPGLSNTLLPDGRSLNHYDTLRRLSATESYAQLQSTNNHSSSSASSSYHPPPQYGSQYSVDELVSALSTVDRVVDAKKDQVKSIIPSSNSTGNNINQRLVVKSEESIAKPTKPSLHVTHEIQTTNAEELQQQVLNQNQRINELQRQLSILQQQQSASRSSSMMSSATRTTGTAQSSLMAGWGSSVGNVDGGRGRWRSPSSEEEGGYYRSGSETGSRRATPQRTHSLSREEVHLAVVAEGSSRRHPTNVANTKNMISNDKHRTPPREHQTWVAERSSPAPHDPRRHHTTTSLVTDDAVSTSMHNGRGADHVAVASRVQKLETASKSRWR</sequence>
<feature type="compositionally biased region" description="Polar residues" evidence="2">
    <location>
        <begin position="687"/>
        <end position="697"/>
    </location>
</feature>
<feature type="compositionally biased region" description="Pro residues" evidence="2">
    <location>
        <begin position="519"/>
        <end position="529"/>
    </location>
</feature>
<keyword evidence="1" id="KW-0175">Coiled coil</keyword>
<evidence type="ECO:0000256" key="1">
    <source>
        <dbReference type="SAM" id="Coils"/>
    </source>
</evidence>
<gene>
    <name evidence="3" type="ORF">BSAL_52425</name>
</gene>
<feature type="region of interest" description="Disordered" evidence="2">
    <location>
        <begin position="750"/>
        <end position="775"/>
    </location>
</feature>
<feature type="compositionally biased region" description="Polar residues" evidence="2">
    <location>
        <begin position="374"/>
        <end position="383"/>
    </location>
</feature>
<feature type="compositionally biased region" description="Polar residues" evidence="2">
    <location>
        <begin position="355"/>
        <end position="366"/>
    </location>
</feature>